<dbReference type="Gene3D" id="1.10.30.50">
    <property type="match status" value="1"/>
</dbReference>
<evidence type="ECO:0000259" key="1">
    <source>
        <dbReference type="SMART" id="SM00507"/>
    </source>
</evidence>
<dbReference type="GO" id="GO:0008270">
    <property type="term" value="F:zinc ion binding"/>
    <property type="evidence" value="ECO:0007669"/>
    <property type="project" value="InterPro"/>
</dbReference>
<sequence length="116" mass="13563">MTRLPINLTDEQHTLIKAESIRTGISISEIMRILIDRMKVRKNKTITKLFFRPVNRTEWRNIIKRRDNNKCQNCGIQGTKKTVDAHHIIPMKQGGKDEITNGKTLCKPCHKIEHLY</sequence>
<proteinExistence type="predicted"/>
<reference evidence="2" key="1">
    <citation type="journal article" date="2015" name="Nature">
        <title>Complex archaea that bridge the gap between prokaryotes and eukaryotes.</title>
        <authorList>
            <person name="Spang A."/>
            <person name="Saw J.H."/>
            <person name="Jorgensen S.L."/>
            <person name="Zaremba-Niedzwiedzka K."/>
            <person name="Martijn J."/>
            <person name="Lind A.E."/>
            <person name="van Eijk R."/>
            <person name="Schleper C."/>
            <person name="Guy L."/>
            <person name="Ettema T.J."/>
        </authorList>
    </citation>
    <scope>NUCLEOTIDE SEQUENCE</scope>
</reference>
<dbReference type="AlphaFoldDB" id="A0A0F9T8G7"/>
<evidence type="ECO:0000313" key="2">
    <source>
        <dbReference type="EMBL" id="KKN77525.1"/>
    </source>
</evidence>
<name>A0A0F9T8G7_9ZZZZ</name>
<dbReference type="InterPro" id="IPR003615">
    <property type="entry name" value="HNH_nuc"/>
</dbReference>
<dbReference type="GO" id="GO:0004519">
    <property type="term" value="F:endonuclease activity"/>
    <property type="evidence" value="ECO:0007669"/>
    <property type="project" value="InterPro"/>
</dbReference>
<accession>A0A0F9T8G7</accession>
<organism evidence="2">
    <name type="scientific">marine sediment metagenome</name>
    <dbReference type="NCBI Taxonomy" id="412755"/>
    <lineage>
        <taxon>unclassified sequences</taxon>
        <taxon>metagenomes</taxon>
        <taxon>ecological metagenomes</taxon>
    </lineage>
</organism>
<dbReference type="CDD" id="cd00085">
    <property type="entry name" value="HNHc"/>
    <property type="match status" value="1"/>
</dbReference>
<dbReference type="GO" id="GO:0003676">
    <property type="term" value="F:nucleic acid binding"/>
    <property type="evidence" value="ECO:0007669"/>
    <property type="project" value="InterPro"/>
</dbReference>
<gene>
    <name evidence="2" type="ORF">LCGC14_0359400</name>
</gene>
<dbReference type="Pfam" id="PF01844">
    <property type="entry name" value="HNH"/>
    <property type="match status" value="1"/>
</dbReference>
<dbReference type="EMBL" id="LAZR01000277">
    <property type="protein sequence ID" value="KKN77525.1"/>
    <property type="molecule type" value="Genomic_DNA"/>
</dbReference>
<feature type="domain" description="HNH nuclease" evidence="1">
    <location>
        <begin position="58"/>
        <end position="111"/>
    </location>
</feature>
<protein>
    <recommendedName>
        <fullName evidence="1">HNH nuclease domain-containing protein</fullName>
    </recommendedName>
</protein>
<comment type="caution">
    <text evidence="2">The sequence shown here is derived from an EMBL/GenBank/DDBJ whole genome shotgun (WGS) entry which is preliminary data.</text>
</comment>
<dbReference type="SMART" id="SM00507">
    <property type="entry name" value="HNHc"/>
    <property type="match status" value="1"/>
</dbReference>
<dbReference type="InterPro" id="IPR002711">
    <property type="entry name" value="HNH"/>
</dbReference>